<evidence type="ECO:0008006" key="3">
    <source>
        <dbReference type="Google" id="ProtNLM"/>
    </source>
</evidence>
<evidence type="ECO:0000313" key="2">
    <source>
        <dbReference type="Proteomes" id="UP000053328"/>
    </source>
</evidence>
<dbReference type="EMBL" id="KN847495">
    <property type="protein sequence ID" value="KIW16316.1"/>
    <property type="molecule type" value="Genomic_DNA"/>
</dbReference>
<gene>
    <name evidence="1" type="ORF">PV08_06367</name>
</gene>
<name>A0A0D1YMP3_9EURO</name>
<accession>A0A0D1YMP3</accession>
<dbReference type="Proteomes" id="UP000053328">
    <property type="component" value="Unassembled WGS sequence"/>
</dbReference>
<dbReference type="OrthoDB" id="4115269at2759"/>
<dbReference type="HOGENOM" id="CLU_915371_0_0_1"/>
<organism evidence="1 2">
    <name type="scientific">Exophiala spinifera</name>
    <dbReference type="NCBI Taxonomy" id="91928"/>
    <lineage>
        <taxon>Eukaryota</taxon>
        <taxon>Fungi</taxon>
        <taxon>Dikarya</taxon>
        <taxon>Ascomycota</taxon>
        <taxon>Pezizomycotina</taxon>
        <taxon>Eurotiomycetes</taxon>
        <taxon>Chaetothyriomycetidae</taxon>
        <taxon>Chaetothyriales</taxon>
        <taxon>Herpotrichiellaceae</taxon>
        <taxon>Exophiala</taxon>
    </lineage>
</organism>
<dbReference type="GeneID" id="27333450"/>
<keyword evidence="2" id="KW-1185">Reference proteome</keyword>
<dbReference type="VEuPathDB" id="FungiDB:PV08_06367"/>
<reference evidence="1 2" key="1">
    <citation type="submission" date="2015-01" db="EMBL/GenBank/DDBJ databases">
        <title>The Genome Sequence of Exophiala spinifera CBS89968.</title>
        <authorList>
            <consortium name="The Broad Institute Genomics Platform"/>
            <person name="Cuomo C."/>
            <person name="de Hoog S."/>
            <person name="Gorbushina A."/>
            <person name="Stielow B."/>
            <person name="Teixiera M."/>
            <person name="Abouelleil A."/>
            <person name="Chapman S.B."/>
            <person name="Priest M."/>
            <person name="Young S.K."/>
            <person name="Wortman J."/>
            <person name="Nusbaum C."/>
            <person name="Birren B."/>
        </authorList>
    </citation>
    <scope>NUCLEOTIDE SEQUENCE [LARGE SCALE GENOMIC DNA]</scope>
    <source>
        <strain evidence="1 2">CBS 89968</strain>
    </source>
</reference>
<protein>
    <recommendedName>
        <fullName evidence="3">F-box domain-containing protein</fullName>
    </recommendedName>
</protein>
<proteinExistence type="predicted"/>
<dbReference type="AlphaFoldDB" id="A0A0D1YMP3"/>
<sequence length="304" mass="34863">MASYAVFKIPDEIIESALVKVSGPRCNDGRFIKRDMHKNLVIGEHKSIFGDSVPRKDTNRDTTMETETDTQIESYIPAKIETIDHDLLLQIWKHLDEPSRVCLSLTNKFFGTFCMTPEVSGPVPMSNSTQLERVPDPTVLIGYSRDEKHTYCSKRRITLLLLRSWMPSDLQLCWACMKYTPLTQTEANASFFKAWNQGATATMIITMLDESEFHADLHCHDACLPRIRETLPMPFNVFCRHLPGGHAVHYNFGIDLREVVYLGSEVFDWGLVLPHLNYLLRDRRLKFEAALQQNIGSPMGLWKK</sequence>
<evidence type="ECO:0000313" key="1">
    <source>
        <dbReference type="EMBL" id="KIW16316.1"/>
    </source>
</evidence>
<dbReference type="RefSeq" id="XP_016236532.1">
    <property type="nucleotide sequence ID" value="XM_016380705.1"/>
</dbReference>